<protein>
    <submittedName>
        <fullName evidence="2">Uncharacterized protein</fullName>
    </submittedName>
</protein>
<feature type="transmembrane region" description="Helical" evidence="1">
    <location>
        <begin position="49"/>
        <end position="70"/>
    </location>
</feature>
<name>A0A4Y2JG79_ARAVE</name>
<reference evidence="2 3" key="1">
    <citation type="journal article" date="2019" name="Sci. Rep.">
        <title>Orb-weaving spider Araneus ventricosus genome elucidates the spidroin gene catalogue.</title>
        <authorList>
            <person name="Kono N."/>
            <person name="Nakamura H."/>
            <person name="Ohtoshi R."/>
            <person name="Moran D.A.P."/>
            <person name="Shinohara A."/>
            <person name="Yoshida Y."/>
            <person name="Fujiwara M."/>
            <person name="Mori M."/>
            <person name="Tomita M."/>
            <person name="Arakawa K."/>
        </authorList>
    </citation>
    <scope>NUCLEOTIDE SEQUENCE [LARGE SCALE GENOMIC DNA]</scope>
</reference>
<dbReference type="EMBL" id="BGPR01003511">
    <property type="protein sequence ID" value="GBM89100.1"/>
    <property type="molecule type" value="Genomic_DNA"/>
</dbReference>
<evidence type="ECO:0000256" key="1">
    <source>
        <dbReference type="SAM" id="Phobius"/>
    </source>
</evidence>
<keyword evidence="3" id="KW-1185">Reference proteome</keyword>
<keyword evidence="1" id="KW-0812">Transmembrane</keyword>
<keyword evidence="1" id="KW-0472">Membrane</keyword>
<keyword evidence="1" id="KW-1133">Transmembrane helix</keyword>
<sequence>MQRHELVVAQLLAVLFHKLIDTVVIHLQFHNLVALLTPLPSTTNSHPQLLSVNYNAILSALLWSSLGCALPHAHRYHC</sequence>
<evidence type="ECO:0000313" key="2">
    <source>
        <dbReference type="EMBL" id="GBM89100.1"/>
    </source>
</evidence>
<proteinExistence type="predicted"/>
<dbReference type="Proteomes" id="UP000499080">
    <property type="component" value="Unassembled WGS sequence"/>
</dbReference>
<evidence type="ECO:0000313" key="3">
    <source>
        <dbReference type="Proteomes" id="UP000499080"/>
    </source>
</evidence>
<dbReference type="AlphaFoldDB" id="A0A4Y2JG79"/>
<organism evidence="2 3">
    <name type="scientific">Araneus ventricosus</name>
    <name type="common">Orbweaver spider</name>
    <name type="synonym">Epeira ventricosa</name>
    <dbReference type="NCBI Taxonomy" id="182803"/>
    <lineage>
        <taxon>Eukaryota</taxon>
        <taxon>Metazoa</taxon>
        <taxon>Ecdysozoa</taxon>
        <taxon>Arthropoda</taxon>
        <taxon>Chelicerata</taxon>
        <taxon>Arachnida</taxon>
        <taxon>Araneae</taxon>
        <taxon>Araneomorphae</taxon>
        <taxon>Entelegynae</taxon>
        <taxon>Araneoidea</taxon>
        <taxon>Araneidae</taxon>
        <taxon>Araneus</taxon>
    </lineage>
</organism>
<gene>
    <name evidence="2" type="ORF">AVEN_184151_1</name>
</gene>
<comment type="caution">
    <text evidence="2">The sequence shown here is derived from an EMBL/GenBank/DDBJ whole genome shotgun (WGS) entry which is preliminary data.</text>
</comment>
<feature type="transmembrane region" description="Helical" evidence="1">
    <location>
        <begin position="7"/>
        <end position="29"/>
    </location>
</feature>
<accession>A0A4Y2JG79</accession>